<dbReference type="RefSeq" id="WP_084194520.1">
    <property type="nucleotide sequence ID" value="NZ_FTOA01000001.1"/>
</dbReference>
<dbReference type="OrthoDB" id="9801593at2"/>
<evidence type="ECO:0000313" key="2">
    <source>
        <dbReference type="EMBL" id="SIS40196.1"/>
    </source>
</evidence>
<accession>A0A1N7IT61</accession>
<dbReference type="CDD" id="cd02142">
    <property type="entry name" value="McbC_SagB-like_oxidoreductase"/>
    <property type="match status" value="1"/>
</dbReference>
<dbReference type="InterPro" id="IPR000415">
    <property type="entry name" value="Nitroreductase-like"/>
</dbReference>
<dbReference type="PANTHER" id="PTHR42741:SF3">
    <property type="entry name" value="NITROREDUCTASE FAMILY PROTEIN"/>
    <property type="match status" value="1"/>
</dbReference>
<dbReference type="SUPFAM" id="SSF55469">
    <property type="entry name" value="FMN-dependent nitroreductase-like"/>
    <property type="match status" value="2"/>
</dbReference>
<dbReference type="AlphaFoldDB" id="A0A1N7IT61"/>
<dbReference type="EMBL" id="FTOA01000001">
    <property type="protein sequence ID" value="SIS40196.1"/>
    <property type="molecule type" value="Genomic_DNA"/>
</dbReference>
<feature type="domain" description="Nitroreductase" evidence="1">
    <location>
        <begin position="442"/>
        <end position="535"/>
    </location>
</feature>
<organism evidence="2 3">
    <name type="scientific">Insolitispirillum peregrinum</name>
    <dbReference type="NCBI Taxonomy" id="80876"/>
    <lineage>
        <taxon>Bacteria</taxon>
        <taxon>Pseudomonadati</taxon>
        <taxon>Pseudomonadota</taxon>
        <taxon>Alphaproteobacteria</taxon>
        <taxon>Rhodospirillales</taxon>
        <taxon>Novispirillaceae</taxon>
        <taxon>Insolitispirillum</taxon>
    </lineage>
</organism>
<dbReference type="Proteomes" id="UP000185678">
    <property type="component" value="Unassembled WGS sequence"/>
</dbReference>
<name>A0A1N7IT61_9PROT</name>
<evidence type="ECO:0000313" key="3">
    <source>
        <dbReference type="Proteomes" id="UP000185678"/>
    </source>
</evidence>
<reference evidence="2 3" key="1">
    <citation type="submission" date="2017-01" db="EMBL/GenBank/DDBJ databases">
        <authorList>
            <person name="Mah S.A."/>
            <person name="Swanson W.J."/>
            <person name="Moy G.W."/>
            <person name="Vacquier V.D."/>
        </authorList>
    </citation>
    <scope>NUCLEOTIDE SEQUENCE [LARGE SCALE GENOMIC DNA]</scope>
    <source>
        <strain evidence="2 3">DSM 11589</strain>
    </source>
</reference>
<evidence type="ECO:0000259" key="1">
    <source>
        <dbReference type="Pfam" id="PF00881"/>
    </source>
</evidence>
<feature type="domain" description="Nitroreductase" evidence="1">
    <location>
        <begin position="112"/>
        <end position="240"/>
    </location>
</feature>
<dbReference type="GO" id="GO:0016491">
    <property type="term" value="F:oxidoreductase activity"/>
    <property type="evidence" value="ECO:0007669"/>
    <property type="project" value="InterPro"/>
</dbReference>
<proteinExistence type="predicted"/>
<keyword evidence="3" id="KW-1185">Reference proteome</keyword>
<dbReference type="Gene3D" id="3.40.109.10">
    <property type="entry name" value="NADH Oxidase"/>
    <property type="match status" value="2"/>
</dbReference>
<dbReference type="STRING" id="80876.SAMN05421779_101579"/>
<protein>
    <submittedName>
        <fullName evidence="2">SagB-type dehydrogenase domain-containing protein</fullName>
    </submittedName>
</protein>
<dbReference type="PANTHER" id="PTHR42741">
    <property type="entry name" value="NITROREDUCTASE FAMILY PROTEIN"/>
    <property type="match status" value="1"/>
</dbReference>
<dbReference type="InterPro" id="IPR029479">
    <property type="entry name" value="Nitroreductase"/>
</dbReference>
<dbReference type="Pfam" id="PF00881">
    <property type="entry name" value="Nitroreductase"/>
    <property type="match status" value="2"/>
</dbReference>
<gene>
    <name evidence="2" type="ORF">SAMN05421779_101579</name>
</gene>
<sequence length="562" mass="61785">MSAGLEPPDGQGNDAAERSRILLYHQASKHSSRGYAPSPGFLDWDSQPDPFRTFEQTRRIPLPLHRRVQAAGFHQLHRDALPSLSFSASTIGLLCELAWGLSAWKAADGARWALRCVPSSGNLHPTEAYLLLWGEAVGLPAGVYHYHPLDHALECRAELGEQQVQALRHAYPDHVGMAGLSSIGWREEWKYGSRAFRYCQLDVGHAVGSLAYAARVCGWGAAVDPRLTDDDIEALLGLSDRDSYADRERERPDVLIWLESRGQQALPPDLAPLRAVTGTVTWQGRASQVGREMIVWPEVALAESVTRKTVDVPVCWPEPRCLPVDPAPEHDCPADRLIRQRRSAQRMDPAGTMHAADFRRLLGRVLPGVERWSPLHALPFQPAIQLMFLVHGVEGFAPGAYLLDRGLPDWPQWSAGRPWQAADPHLPLYGLPEAQDLRRLASQMSCYQGIAGRGAVTVVMVADMAETLAREGAWAYRRLHWEAGLLGQILYLEAEASGLRGTGIGCFMDDDSVALSGLRGGADGRWQTVYHFTIGAAIDDPRLQSEPAYPVAVSLDGSAQEG</sequence>